<comment type="caution">
    <text evidence="4">The sequence shown here is derived from an EMBL/GenBank/DDBJ whole genome shotgun (WGS) entry which is preliminary data.</text>
</comment>
<feature type="coiled-coil region" evidence="1">
    <location>
        <begin position="333"/>
        <end position="364"/>
    </location>
</feature>
<dbReference type="Proteomes" id="UP000266841">
    <property type="component" value="Unassembled WGS sequence"/>
</dbReference>
<dbReference type="EMBL" id="AGNL01018382">
    <property type="protein sequence ID" value="EJK63205.1"/>
    <property type="molecule type" value="Genomic_DNA"/>
</dbReference>
<feature type="region of interest" description="Disordered" evidence="2">
    <location>
        <begin position="695"/>
        <end position="718"/>
    </location>
</feature>
<keyword evidence="3" id="KW-0812">Transmembrane</keyword>
<accession>K0SCZ9</accession>
<name>K0SCZ9_THAOC</name>
<feature type="region of interest" description="Disordered" evidence="2">
    <location>
        <begin position="601"/>
        <end position="629"/>
    </location>
</feature>
<organism evidence="4 5">
    <name type="scientific">Thalassiosira oceanica</name>
    <name type="common">Marine diatom</name>
    <dbReference type="NCBI Taxonomy" id="159749"/>
    <lineage>
        <taxon>Eukaryota</taxon>
        <taxon>Sar</taxon>
        <taxon>Stramenopiles</taxon>
        <taxon>Ochrophyta</taxon>
        <taxon>Bacillariophyta</taxon>
        <taxon>Coscinodiscophyceae</taxon>
        <taxon>Thalassiosirophycidae</taxon>
        <taxon>Thalassiosirales</taxon>
        <taxon>Thalassiosiraceae</taxon>
        <taxon>Thalassiosira</taxon>
    </lineage>
</organism>
<protein>
    <submittedName>
        <fullName evidence="4">Uncharacterized protein</fullName>
    </submittedName>
</protein>
<feature type="compositionally biased region" description="Polar residues" evidence="2">
    <location>
        <begin position="700"/>
        <end position="711"/>
    </location>
</feature>
<feature type="region of interest" description="Disordered" evidence="2">
    <location>
        <begin position="513"/>
        <end position="535"/>
    </location>
</feature>
<dbReference type="AlphaFoldDB" id="K0SCZ9"/>
<keyword evidence="5" id="KW-1185">Reference proteome</keyword>
<dbReference type="OMA" id="METIAMV"/>
<feature type="transmembrane region" description="Helical" evidence="3">
    <location>
        <begin position="452"/>
        <end position="470"/>
    </location>
</feature>
<evidence type="ECO:0000256" key="3">
    <source>
        <dbReference type="SAM" id="Phobius"/>
    </source>
</evidence>
<evidence type="ECO:0000256" key="1">
    <source>
        <dbReference type="SAM" id="Coils"/>
    </source>
</evidence>
<dbReference type="PANTHER" id="PTHR33538">
    <property type="entry name" value="PROTEIN GAMETE EXPRESSED 1"/>
    <property type="match status" value="1"/>
</dbReference>
<keyword evidence="3" id="KW-0472">Membrane</keyword>
<dbReference type="InterPro" id="IPR040346">
    <property type="entry name" value="GEX1/Brambleberry"/>
</dbReference>
<gene>
    <name evidence="4" type="ORF">THAOC_16155</name>
</gene>
<keyword evidence="1" id="KW-0175">Coiled coil</keyword>
<keyword evidence="3" id="KW-1133">Transmembrane helix</keyword>
<evidence type="ECO:0000256" key="2">
    <source>
        <dbReference type="SAM" id="MobiDB-lite"/>
    </source>
</evidence>
<sequence length="718" mass="80326">MTARANFYRGRGYVALLLGAIDLSTDHSVAAKASPLSTPSHMDVKTVNSLVLDDFMSTGLGDGVPTKMKTRTSPQCWLSSISTIGKWGMYLDASVGDAVIESGTKNSKGLTYTSGSSYCESMTQEQTEVFALELTNCQLTRQAMPMFDESKRQISGLWDECPVGTGDARPYAAVSCFPLMTEFGLNLFNQILLHTTDICARLTEETVTARRDETTQRLLHASIMAVDSLENQSMLLEDHALILAERRKEMEEVFQRQVDMIAKQTTAAQAQQAKRDRAAEAREDATASAMMQLTNQTVVLWDEMKARQSEIVETVGLRERESLNAVERMNALISEQAAMIETQRRNLEQMKEAISNSKDAMNDRMRPFSSIESPARLFRDGFVVFKSLVNLFVSMNVVWMATCLQYWRKCRSFLYVVFIMGFLGELAFIWFVPDSVPILEGFWPVDMLRHGTRVVAGATLLVSPMCGCLFSPTQQSMTKIDELIANQKELVSKLNAPTHDDAANAADRRIVSFETPVKQTRERGQRSSRDPSSELALQKVLKRRHRGSNSPLRKDFQVVTPSTKQKTRDERLAELRLTSYSGDKPRAEPLMLRFEHDASLHHDTKKNGQRSEESEVVRRVPPMSTASPFKKGQASLVQLSNINLLNNDLVRTEKVASSGSVSSLDMSSIDSTMSMKKSRKRKIIEVYASGEEDDFFSATDEPSATSFAKTKTSAKRNK</sequence>
<feature type="transmembrane region" description="Helical" evidence="3">
    <location>
        <begin position="413"/>
        <end position="432"/>
    </location>
</feature>
<evidence type="ECO:0000313" key="5">
    <source>
        <dbReference type="Proteomes" id="UP000266841"/>
    </source>
</evidence>
<feature type="compositionally biased region" description="Basic and acidic residues" evidence="2">
    <location>
        <begin position="519"/>
        <end position="532"/>
    </location>
</feature>
<reference evidence="4 5" key="1">
    <citation type="journal article" date="2012" name="Genome Biol.">
        <title>Genome and low-iron response of an oceanic diatom adapted to chronic iron limitation.</title>
        <authorList>
            <person name="Lommer M."/>
            <person name="Specht M."/>
            <person name="Roy A.S."/>
            <person name="Kraemer L."/>
            <person name="Andreson R."/>
            <person name="Gutowska M.A."/>
            <person name="Wolf J."/>
            <person name="Bergner S.V."/>
            <person name="Schilhabel M.B."/>
            <person name="Klostermeier U.C."/>
            <person name="Beiko R.G."/>
            <person name="Rosenstiel P."/>
            <person name="Hippler M."/>
            <person name="Laroche J."/>
        </authorList>
    </citation>
    <scope>NUCLEOTIDE SEQUENCE [LARGE SCALE GENOMIC DNA]</scope>
    <source>
        <strain evidence="4 5">CCMP1005</strain>
    </source>
</reference>
<evidence type="ECO:0000313" key="4">
    <source>
        <dbReference type="EMBL" id="EJK63205.1"/>
    </source>
</evidence>
<feature type="transmembrane region" description="Helical" evidence="3">
    <location>
        <begin position="382"/>
        <end position="401"/>
    </location>
</feature>
<proteinExistence type="predicted"/>
<dbReference type="OrthoDB" id="55053at2759"/>
<dbReference type="PANTHER" id="PTHR33538:SF2">
    <property type="entry name" value="PROTEIN GAMETE EXPRESSED 1"/>
    <property type="match status" value="1"/>
</dbReference>
<feature type="compositionally biased region" description="Basic and acidic residues" evidence="2">
    <location>
        <begin position="601"/>
        <end position="618"/>
    </location>
</feature>
<dbReference type="eggNOG" id="ENOG502RWJZ">
    <property type="taxonomic scope" value="Eukaryota"/>
</dbReference>